<dbReference type="AlphaFoldDB" id="A0A1H1P2H5"/>
<protein>
    <submittedName>
        <fullName evidence="2">Predicted dithiol-disulfide isomerase, DsbA family</fullName>
    </submittedName>
</protein>
<dbReference type="EMBL" id="LT629776">
    <property type="protein sequence ID" value="SDS04789.1"/>
    <property type="molecule type" value="Genomic_DNA"/>
</dbReference>
<dbReference type="OrthoDB" id="9799122at2"/>
<evidence type="ECO:0000313" key="3">
    <source>
        <dbReference type="Proteomes" id="UP000185663"/>
    </source>
</evidence>
<organism evidence="2 3">
    <name type="scientific">Paraoerskovia marina</name>
    <dbReference type="NCBI Taxonomy" id="545619"/>
    <lineage>
        <taxon>Bacteria</taxon>
        <taxon>Bacillati</taxon>
        <taxon>Actinomycetota</taxon>
        <taxon>Actinomycetes</taxon>
        <taxon>Micrococcales</taxon>
        <taxon>Cellulomonadaceae</taxon>
        <taxon>Paraoerskovia</taxon>
    </lineage>
</organism>
<dbReference type="GO" id="GO:0016491">
    <property type="term" value="F:oxidoreductase activity"/>
    <property type="evidence" value="ECO:0007669"/>
    <property type="project" value="InterPro"/>
</dbReference>
<feature type="domain" description="DSBA-like thioredoxin" evidence="1">
    <location>
        <begin position="3"/>
        <end position="203"/>
    </location>
</feature>
<dbReference type="InterPro" id="IPR001853">
    <property type="entry name" value="DSBA-like_thioredoxin_dom"/>
</dbReference>
<dbReference type="InterPro" id="IPR036249">
    <property type="entry name" value="Thioredoxin-like_sf"/>
</dbReference>
<dbReference type="Proteomes" id="UP000185663">
    <property type="component" value="Chromosome I"/>
</dbReference>
<dbReference type="RefSeq" id="WP_083371590.1">
    <property type="nucleotide sequence ID" value="NZ_LT629776.1"/>
</dbReference>
<dbReference type="GO" id="GO:0016853">
    <property type="term" value="F:isomerase activity"/>
    <property type="evidence" value="ECO:0007669"/>
    <property type="project" value="UniProtKB-KW"/>
</dbReference>
<dbReference type="eggNOG" id="COG2761">
    <property type="taxonomic scope" value="Bacteria"/>
</dbReference>
<sequence length="230" mass="24839">MTTIDIWSDIACPWCYVGKRRLETALADHDGDVEITYHSFELAPDTPVDFEGTAADFLAHHKGMPLPQVEQMLGQMTELAAAEGLDYHFDDVHQTKTLAAHQLLHHALSKGVQLEMKERLLSAYFVEGRHVGKVDELVALAADVGLDADETREVLEAGTYADAVQADIAQARAYGIQGVPFFVFDGKYGVSGAQSPEVFRDVLAQVAPPTLQTVPGTSNAEACGPDGCAI</sequence>
<dbReference type="Gene3D" id="3.40.30.10">
    <property type="entry name" value="Glutaredoxin"/>
    <property type="match status" value="1"/>
</dbReference>
<evidence type="ECO:0000259" key="1">
    <source>
        <dbReference type="Pfam" id="PF01323"/>
    </source>
</evidence>
<name>A0A1H1P2H5_9CELL</name>
<keyword evidence="2" id="KW-0413">Isomerase</keyword>
<dbReference type="CDD" id="cd03024">
    <property type="entry name" value="DsbA_FrnE"/>
    <property type="match status" value="1"/>
</dbReference>
<dbReference type="PANTHER" id="PTHR13887">
    <property type="entry name" value="GLUTATHIONE S-TRANSFERASE KAPPA"/>
    <property type="match status" value="1"/>
</dbReference>
<evidence type="ECO:0000313" key="2">
    <source>
        <dbReference type="EMBL" id="SDS04789.1"/>
    </source>
</evidence>
<accession>A0A1H1P2H5</accession>
<proteinExistence type="predicted"/>
<dbReference type="SUPFAM" id="SSF52833">
    <property type="entry name" value="Thioredoxin-like"/>
    <property type="match status" value="1"/>
</dbReference>
<keyword evidence="3" id="KW-1185">Reference proteome</keyword>
<gene>
    <name evidence="2" type="ORF">SAMN04489860_0673</name>
</gene>
<dbReference type="PANTHER" id="PTHR13887:SF41">
    <property type="entry name" value="THIOREDOXIN SUPERFAMILY PROTEIN"/>
    <property type="match status" value="1"/>
</dbReference>
<dbReference type="Pfam" id="PF01323">
    <property type="entry name" value="DSBA"/>
    <property type="match status" value="1"/>
</dbReference>
<reference evidence="2 3" key="1">
    <citation type="submission" date="2016-10" db="EMBL/GenBank/DDBJ databases">
        <authorList>
            <person name="de Groot N.N."/>
        </authorList>
    </citation>
    <scope>NUCLEOTIDE SEQUENCE [LARGE SCALE GENOMIC DNA]</scope>
    <source>
        <strain evidence="2 3">DSM 22126</strain>
    </source>
</reference>
<dbReference type="STRING" id="545619.SAMN04489860_0673"/>